<feature type="transmembrane region" description="Helical" evidence="1">
    <location>
        <begin position="6"/>
        <end position="26"/>
    </location>
</feature>
<keyword evidence="1" id="KW-0812">Transmembrane</keyword>
<reference evidence="2 3" key="1">
    <citation type="submission" date="2019-04" db="EMBL/GenBank/DDBJ databases">
        <title>Pedobacter sp. RP-3-22 sp. nov., isolated from Arctic soil.</title>
        <authorList>
            <person name="Dahal R.H."/>
            <person name="Kim D.-U."/>
        </authorList>
    </citation>
    <scope>NUCLEOTIDE SEQUENCE [LARGE SCALE GENOMIC DNA]</scope>
    <source>
        <strain evidence="2 3">RP-3-22</strain>
    </source>
</reference>
<dbReference type="Proteomes" id="UP000309488">
    <property type="component" value="Unassembled WGS sequence"/>
</dbReference>
<gene>
    <name evidence="2" type="ORF">FA048_18665</name>
</gene>
<comment type="caution">
    <text evidence="2">The sequence shown here is derived from an EMBL/GenBank/DDBJ whole genome shotgun (WGS) entry which is preliminary data.</text>
</comment>
<dbReference type="AlphaFoldDB" id="A0A4V6WN26"/>
<evidence type="ECO:0000256" key="1">
    <source>
        <dbReference type="SAM" id="Phobius"/>
    </source>
</evidence>
<evidence type="ECO:0000313" key="3">
    <source>
        <dbReference type="Proteomes" id="UP000309488"/>
    </source>
</evidence>
<organism evidence="2 3">
    <name type="scientific">Pedobacter polaris</name>
    <dbReference type="NCBI Taxonomy" id="2571273"/>
    <lineage>
        <taxon>Bacteria</taxon>
        <taxon>Pseudomonadati</taxon>
        <taxon>Bacteroidota</taxon>
        <taxon>Sphingobacteriia</taxon>
        <taxon>Sphingobacteriales</taxon>
        <taxon>Sphingobacteriaceae</taxon>
        <taxon>Pedobacter</taxon>
    </lineage>
</organism>
<keyword evidence="1" id="KW-0472">Membrane</keyword>
<protein>
    <submittedName>
        <fullName evidence="2">Uncharacterized protein</fullName>
    </submittedName>
</protein>
<keyword evidence="1" id="KW-1133">Transmembrane helix</keyword>
<evidence type="ECO:0000313" key="2">
    <source>
        <dbReference type="EMBL" id="TKC04711.1"/>
    </source>
</evidence>
<accession>A0A4V6WN26</accession>
<dbReference type="RefSeq" id="WP_136844004.1">
    <property type="nucleotide sequence ID" value="NZ_SWBR01000006.1"/>
</dbReference>
<name>A0A4V6WN26_9SPHI</name>
<dbReference type="EMBL" id="SWBR01000006">
    <property type="protein sequence ID" value="TKC04711.1"/>
    <property type="molecule type" value="Genomic_DNA"/>
</dbReference>
<keyword evidence="3" id="KW-1185">Reference proteome</keyword>
<proteinExistence type="predicted"/>
<sequence>MIIAILFIIFCFIFFLCYFIFSNYYIKEKNKNTIIKKFNSLGYKVIAIKQIEKPKFIEDDTFVRGFQSGQSIHQNYKSVDVESQSLQRLKGIVCIERIVNVNSKFTYYLDFENKGIYNLIE</sequence>